<dbReference type="eggNOG" id="ENOG50330II">
    <property type="taxonomic scope" value="Bacteria"/>
</dbReference>
<dbReference type="OrthoDB" id="2361637at2"/>
<dbReference type="InterPro" id="IPR026952">
    <property type="entry name" value="WVELL"/>
</dbReference>
<evidence type="ECO:0000313" key="2">
    <source>
        <dbReference type="Proteomes" id="UP000030147"/>
    </source>
</evidence>
<sequence>MEDIFERLTHQLCNQNEQLTMRQARNWVEYLWEDFESTRAKAGRTYEGKDMTEKVVSQWINSYGPKLHEFASKNPRYQQLFEDGQNYTH</sequence>
<gene>
    <name evidence="1" type="ORF">N782_17790</name>
</gene>
<proteinExistence type="predicted"/>
<dbReference type="Pfam" id="PF14043">
    <property type="entry name" value="WVELL"/>
    <property type="match status" value="1"/>
</dbReference>
<name>A0A0A2T7X8_9BACI</name>
<dbReference type="Proteomes" id="UP000030147">
    <property type="component" value="Unassembled WGS sequence"/>
</dbReference>
<dbReference type="AlphaFoldDB" id="A0A0A2T7X8"/>
<dbReference type="EMBL" id="AVBF01000054">
    <property type="protein sequence ID" value="KGP71639.1"/>
    <property type="molecule type" value="Genomic_DNA"/>
</dbReference>
<dbReference type="STRING" id="1385514.N782_17790"/>
<protein>
    <recommendedName>
        <fullName evidence="3">WVELL protein</fullName>
    </recommendedName>
</protein>
<accession>A0A0A2T7X8</accession>
<evidence type="ECO:0000313" key="1">
    <source>
        <dbReference type="EMBL" id="KGP71639.1"/>
    </source>
</evidence>
<organism evidence="1 2">
    <name type="scientific">Pontibacillus yanchengensis Y32</name>
    <dbReference type="NCBI Taxonomy" id="1385514"/>
    <lineage>
        <taxon>Bacteria</taxon>
        <taxon>Bacillati</taxon>
        <taxon>Bacillota</taxon>
        <taxon>Bacilli</taxon>
        <taxon>Bacillales</taxon>
        <taxon>Bacillaceae</taxon>
        <taxon>Pontibacillus</taxon>
    </lineage>
</organism>
<dbReference type="RefSeq" id="WP_036822336.1">
    <property type="nucleotide sequence ID" value="NZ_AVBF01000054.1"/>
</dbReference>
<keyword evidence="2" id="KW-1185">Reference proteome</keyword>
<evidence type="ECO:0008006" key="3">
    <source>
        <dbReference type="Google" id="ProtNLM"/>
    </source>
</evidence>
<comment type="caution">
    <text evidence="1">The sequence shown here is derived from an EMBL/GenBank/DDBJ whole genome shotgun (WGS) entry which is preliminary data.</text>
</comment>
<reference evidence="1 2" key="1">
    <citation type="journal article" date="2015" name="Stand. Genomic Sci.">
        <title>High quality draft genome sequence of the moderately halophilic bacterium Pontibacillus yanchengensis Y32(T) and comparison among Pontibacillus genomes.</title>
        <authorList>
            <person name="Huang J."/>
            <person name="Qiao Z.X."/>
            <person name="Tang J.W."/>
            <person name="Wang G."/>
        </authorList>
    </citation>
    <scope>NUCLEOTIDE SEQUENCE [LARGE SCALE GENOMIC DNA]</scope>
    <source>
        <strain evidence="1 2">Y32</strain>
    </source>
</reference>